<evidence type="ECO:0000313" key="2">
    <source>
        <dbReference type="Proteomes" id="UP000266861"/>
    </source>
</evidence>
<sequence length="96" mass="10799">MMFHLKSAKKPHKNSMSLSPMILLPRLKTLPIMTDSNPLMAVWKTALTLGYLNTAAPQYEITKEQKNTAIDVIKSTTTLETIKEVISVQKETVKLN</sequence>
<dbReference type="AlphaFoldDB" id="A0A397I9U1"/>
<name>A0A397I9U1_9GLOM</name>
<accession>A0A397I9U1</accession>
<reference evidence="1 2" key="1">
    <citation type="submission" date="2018-08" db="EMBL/GenBank/DDBJ databases">
        <title>Genome and evolution of the arbuscular mycorrhizal fungus Diversispora epigaea (formerly Glomus versiforme) and its bacterial endosymbionts.</title>
        <authorList>
            <person name="Sun X."/>
            <person name="Fei Z."/>
            <person name="Harrison M."/>
        </authorList>
    </citation>
    <scope>NUCLEOTIDE SEQUENCE [LARGE SCALE GENOMIC DNA]</scope>
    <source>
        <strain evidence="1 2">IT104</strain>
    </source>
</reference>
<comment type="caution">
    <text evidence="1">The sequence shown here is derived from an EMBL/GenBank/DDBJ whole genome shotgun (WGS) entry which is preliminary data.</text>
</comment>
<keyword evidence="2" id="KW-1185">Reference proteome</keyword>
<gene>
    <name evidence="1" type="ORF">Glove_256g170</name>
</gene>
<protein>
    <submittedName>
        <fullName evidence="1">Uncharacterized protein</fullName>
    </submittedName>
</protein>
<organism evidence="1 2">
    <name type="scientific">Diversispora epigaea</name>
    <dbReference type="NCBI Taxonomy" id="1348612"/>
    <lineage>
        <taxon>Eukaryota</taxon>
        <taxon>Fungi</taxon>
        <taxon>Fungi incertae sedis</taxon>
        <taxon>Mucoromycota</taxon>
        <taxon>Glomeromycotina</taxon>
        <taxon>Glomeromycetes</taxon>
        <taxon>Diversisporales</taxon>
        <taxon>Diversisporaceae</taxon>
        <taxon>Diversispora</taxon>
    </lineage>
</organism>
<dbReference type="EMBL" id="PQFF01000234">
    <property type="protein sequence ID" value="RHZ71607.1"/>
    <property type="molecule type" value="Genomic_DNA"/>
</dbReference>
<evidence type="ECO:0000313" key="1">
    <source>
        <dbReference type="EMBL" id="RHZ71607.1"/>
    </source>
</evidence>
<proteinExistence type="predicted"/>
<dbReference type="Proteomes" id="UP000266861">
    <property type="component" value="Unassembled WGS sequence"/>
</dbReference>